<evidence type="ECO:0000313" key="15">
    <source>
        <dbReference type="Proteomes" id="UP000017836"/>
    </source>
</evidence>
<dbReference type="SUPFAM" id="SSF52058">
    <property type="entry name" value="L domain-like"/>
    <property type="match status" value="2"/>
</dbReference>
<dbReference type="Pfam" id="PF13855">
    <property type="entry name" value="LRR_8"/>
    <property type="match status" value="1"/>
</dbReference>
<dbReference type="SUPFAM" id="SSF56112">
    <property type="entry name" value="Protein kinase-like (PK-like)"/>
    <property type="match status" value="1"/>
</dbReference>
<dbReference type="InterPro" id="IPR001611">
    <property type="entry name" value="Leu-rich_rpt"/>
</dbReference>
<dbReference type="PRINTS" id="PR00019">
    <property type="entry name" value="LEURICHRPT"/>
</dbReference>
<comment type="subcellular location">
    <subcellularLocation>
        <location evidence="1">Membrane</location>
        <topology evidence="1">Single-pass membrane protein</topology>
    </subcellularLocation>
</comment>
<dbReference type="InterPro" id="IPR032675">
    <property type="entry name" value="LRR_dom_sf"/>
</dbReference>
<dbReference type="SMART" id="SM00369">
    <property type="entry name" value="LRR_TYP"/>
    <property type="match status" value="8"/>
</dbReference>
<dbReference type="OMA" id="KIGSCTI"/>
<accession>U5D6I4</accession>
<keyword evidence="2" id="KW-0597">Phosphoprotein</keyword>
<protein>
    <recommendedName>
        <fullName evidence="13">Protein kinase domain-containing protein</fullName>
    </recommendedName>
</protein>
<keyword evidence="5 12" id="KW-0732">Signal</keyword>
<dbReference type="Gramene" id="ERN15978">
    <property type="protein sequence ID" value="ERN15978"/>
    <property type="gene ID" value="AMTR_s00175p00060970"/>
</dbReference>
<dbReference type="EMBL" id="KI392493">
    <property type="protein sequence ID" value="ERN15978.1"/>
    <property type="molecule type" value="Genomic_DNA"/>
</dbReference>
<keyword evidence="8" id="KW-0067">ATP-binding</keyword>
<keyword evidence="4" id="KW-0812">Transmembrane</keyword>
<dbReference type="Gene3D" id="1.10.510.10">
    <property type="entry name" value="Transferase(Phosphotransferase) domain 1"/>
    <property type="match status" value="1"/>
</dbReference>
<evidence type="ECO:0000259" key="13">
    <source>
        <dbReference type="PROSITE" id="PS50011"/>
    </source>
</evidence>
<dbReference type="Pfam" id="PF08263">
    <property type="entry name" value="LRRNT_2"/>
    <property type="match status" value="1"/>
</dbReference>
<dbReference type="Proteomes" id="UP000017836">
    <property type="component" value="Unassembled WGS sequence"/>
</dbReference>
<evidence type="ECO:0000256" key="11">
    <source>
        <dbReference type="ARBA" id="ARBA00023170"/>
    </source>
</evidence>
<dbReference type="PROSITE" id="PS50011">
    <property type="entry name" value="PROTEIN_KINASE_DOM"/>
    <property type="match status" value="1"/>
</dbReference>
<dbReference type="AlphaFoldDB" id="U5D6I4"/>
<dbReference type="InterPro" id="IPR003591">
    <property type="entry name" value="Leu-rich_rpt_typical-subtyp"/>
</dbReference>
<evidence type="ECO:0000256" key="10">
    <source>
        <dbReference type="ARBA" id="ARBA00023136"/>
    </source>
</evidence>
<gene>
    <name evidence="14" type="ORF">AMTR_s00175p00060970</name>
</gene>
<evidence type="ECO:0000256" key="2">
    <source>
        <dbReference type="ARBA" id="ARBA00022553"/>
    </source>
</evidence>
<dbReference type="Gene3D" id="3.30.200.20">
    <property type="entry name" value="Phosphorylase Kinase, domain 1"/>
    <property type="match status" value="1"/>
</dbReference>
<dbReference type="InterPro" id="IPR053059">
    <property type="entry name" value="Inactive_SerThr-Kinase_ABA"/>
</dbReference>
<dbReference type="GO" id="GO:0005886">
    <property type="term" value="C:plasma membrane"/>
    <property type="evidence" value="ECO:0000318"/>
    <property type="project" value="GO_Central"/>
</dbReference>
<dbReference type="OrthoDB" id="424823at2759"/>
<dbReference type="InterPro" id="IPR000719">
    <property type="entry name" value="Prot_kinase_dom"/>
</dbReference>
<feature type="chain" id="PRO_5004658634" description="Protein kinase domain-containing protein" evidence="12">
    <location>
        <begin position="41"/>
        <end position="1068"/>
    </location>
</feature>
<reference evidence="15" key="1">
    <citation type="journal article" date="2013" name="Science">
        <title>The Amborella genome and the evolution of flowering plants.</title>
        <authorList>
            <consortium name="Amborella Genome Project"/>
        </authorList>
    </citation>
    <scope>NUCLEOTIDE SEQUENCE [LARGE SCALE GENOMIC DNA]</scope>
</reference>
<dbReference type="InterPro" id="IPR011009">
    <property type="entry name" value="Kinase-like_dom_sf"/>
</dbReference>
<feature type="signal peptide" evidence="12">
    <location>
        <begin position="1"/>
        <end position="40"/>
    </location>
</feature>
<dbReference type="Gene3D" id="3.80.10.10">
    <property type="entry name" value="Ribonuclease Inhibitor"/>
    <property type="match status" value="3"/>
</dbReference>
<evidence type="ECO:0000313" key="14">
    <source>
        <dbReference type="EMBL" id="ERN15978.1"/>
    </source>
</evidence>
<evidence type="ECO:0000256" key="9">
    <source>
        <dbReference type="ARBA" id="ARBA00022989"/>
    </source>
</evidence>
<evidence type="ECO:0000256" key="3">
    <source>
        <dbReference type="ARBA" id="ARBA00022614"/>
    </source>
</evidence>
<dbReference type="Pfam" id="PF07714">
    <property type="entry name" value="PK_Tyr_Ser-Thr"/>
    <property type="match status" value="1"/>
</dbReference>
<evidence type="ECO:0000256" key="6">
    <source>
        <dbReference type="ARBA" id="ARBA00022737"/>
    </source>
</evidence>
<dbReference type="InterPro" id="IPR001245">
    <property type="entry name" value="Ser-Thr/Tyr_kinase_cat_dom"/>
</dbReference>
<dbReference type="GO" id="GO:0009789">
    <property type="term" value="P:positive regulation of abscisic acid-activated signaling pathway"/>
    <property type="evidence" value="ECO:0000318"/>
    <property type="project" value="GO_Central"/>
</dbReference>
<keyword evidence="7" id="KW-0547">Nucleotide-binding</keyword>
<dbReference type="PROSITE" id="PS51450">
    <property type="entry name" value="LRR"/>
    <property type="match status" value="1"/>
</dbReference>
<proteinExistence type="predicted"/>
<keyword evidence="6" id="KW-0677">Repeat</keyword>
<dbReference type="GO" id="GO:0004672">
    <property type="term" value="F:protein kinase activity"/>
    <property type="evidence" value="ECO:0000318"/>
    <property type="project" value="GO_Central"/>
</dbReference>
<dbReference type="Pfam" id="PF00560">
    <property type="entry name" value="LRR_1"/>
    <property type="match status" value="7"/>
</dbReference>
<organism evidence="14 15">
    <name type="scientific">Amborella trichopoda</name>
    <dbReference type="NCBI Taxonomy" id="13333"/>
    <lineage>
        <taxon>Eukaryota</taxon>
        <taxon>Viridiplantae</taxon>
        <taxon>Streptophyta</taxon>
        <taxon>Embryophyta</taxon>
        <taxon>Tracheophyta</taxon>
        <taxon>Spermatophyta</taxon>
        <taxon>Magnoliopsida</taxon>
        <taxon>Amborellales</taxon>
        <taxon>Amborellaceae</taxon>
        <taxon>Amborella</taxon>
    </lineage>
</organism>
<dbReference type="FunFam" id="3.80.10.10:FF:000095">
    <property type="entry name" value="LRR receptor-like serine/threonine-protein kinase GSO1"/>
    <property type="match status" value="1"/>
</dbReference>
<keyword evidence="9" id="KW-1133">Transmembrane helix</keyword>
<evidence type="ECO:0000256" key="1">
    <source>
        <dbReference type="ARBA" id="ARBA00004167"/>
    </source>
</evidence>
<dbReference type="HOGENOM" id="CLU_000288_22_1_1"/>
<evidence type="ECO:0000256" key="8">
    <source>
        <dbReference type="ARBA" id="ARBA00022840"/>
    </source>
</evidence>
<dbReference type="PANTHER" id="PTHR48003:SF4">
    <property type="entry name" value="LRR RECEPTOR-LIKE SERINE_THREONINE-PROTEIN KINASE GHR1"/>
    <property type="match status" value="1"/>
</dbReference>
<evidence type="ECO:0000256" key="7">
    <source>
        <dbReference type="ARBA" id="ARBA00022741"/>
    </source>
</evidence>
<dbReference type="GO" id="GO:0005524">
    <property type="term" value="F:ATP binding"/>
    <property type="evidence" value="ECO:0007669"/>
    <property type="project" value="UniProtKB-KW"/>
</dbReference>
<evidence type="ECO:0000256" key="5">
    <source>
        <dbReference type="ARBA" id="ARBA00022729"/>
    </source>
</evidence>
<keyword evidence="3" id="KW-0433">Leucine-rich repeat</keyword>
<dbReference type="FunFam" id="3.30.200.20:FF:000486">
    <property type="entry name" value="Leucine-rich repeat receptor-like protein kinase"/>
    <property type="match status" value="1"/>
</dbReference>
<evidence type="ECO:0000256" key="12">
    <source>
        <dbReference type="SAM" id="SignalP"/>
    </source>
</evidence>
<keyword evidence="11" id="KW-0675">Receptor</keyword>
<dbReference type="PANTHER" id="PTHR48003">
    <property type="entry name" value="OS07G0626500 PROTEIN"/>
    <property type="match status" value="1"/>
</dbReference>
<feature type="domain" description="Protein kinase" evidence="13">
    <location>
        <begin position="790"/>
        <end position="1068"/>
    </location>
</feature>
<evidence type="ECO:0000256" key="4">
    <source>
        <dbReference type="ARBA" id="ARBA00022692"/>
    </source>
</evidence>
<name>U5D6I4_AMBTC</name>
<keyword evidence="10" id="KW-0472">Membrane</keyword>
<dbReference type="eggNOG" id="ENOG502QUKN">
    <property type="taxonomic scope" value="Eukaryota"/>
</dbReference>
<dbReference type="FunFam" id="3.80.10.10:FF:000686">
    <property type="entry name" value="LRR receptor-like serine/threonine-protein kinase GHR1"/>
    <property type="match status" value="1"/>
</dbReference>
<keyword evidence="15" id="KW-1185">Reference proteome</keyword>
<sequence>MALQLLVPICLLCTTRKCFNFMHVLLLLHLLLPLNPVTSAHQDIFTLLQFKKGIKHDPSGSIFESWNEESIDFNGCPSSWFGIVCNGRNVASISLNNLKLSGEVNLGILSNLSILVHLSLSNNSLSGLLPPKMGNFANIQHLDISNNVFHGEIPPDIGRLHNLKNLSLANNGFTGSIPSTIQNLGTLEWMDLSSNYLTGLIPTGLDRLLNLRVLDLHQNQLSGGVDHAVKLFPSAVYVDLSGNSFLGPIPWRMAFGSVGSAFALEYLNLSKNQVSGPIMYSDDIPLFNSLKVLDLSHNQLSGELPGFQFVYALEVLNLGSNQFSGSLPNELLRQDSLVLTDLDLSANNLSGPLDMITSTTLRNLNLSSNLLSGNLPSKIGSCTIVDLSRNRFTGSLSVITAWNDNVEVLDLSCNYLFGLIPLDALVFLRLSYLNISFNSLGGPIASIMPHYPKLQALDLCSNHFNGSLPTNLLASPTVKKLYLCNNNFSGAFPKSVSSNPSDPMFYHSIPLQELDLSNNQLDGHIPREIGFMGDLRRLVISRNRFSGLLPSEVSNLSVLNTLDLSVNQFTGLLPAGLPDSLNYFNASYNDFSGSVPSNLMKFPQTSFYPGNSKLLFPLQTPSSNEGAPMVVGSLGPQRKSVNRGVKVAVTLGCAVGVSMLLLVAFIFHRKRASYTSDRSDIDNFSNVYPSNGPFAKVPLHSTSGGYSDPKSSPLVSLIVSSEHILSPIKDPAIGFKSQGTEVDIPMGFSPPRASEEENHRVLGAYPPDRLAGDLVCLDETMFLTSEELSRAPAEVLGRSIHGTSYRAILDGGHSLTVKWLRDGMAKSEKEFRREAKKLGNVRHMNVVPIRGYYWGPGQHERLLLSDYVSPGSLANYLFDLPSRRTPPLMWSQRLKIAADVARGLNYLHLDKALPHGNICASNILLDGTELQARISDYALHQLTSSPTFPIHPPPEISSKKKPKPSFKADTYAFGMVLIELLTGKDTSEFSREISAGRKSGQVEPGSLMDWVRRLVEEEHGTQCFDGALVDVEEECEAMKRVLAIAMRCVLPANVRPSIKVVYEEISTL</sequence>
<dbReference type="InterPro" id="IPR013210">
    <property type="entry name" value="LRR_N_plant-typ"/>
</dbReference>